<protein>
    <submittedName>
        <fullName evidence="2">Uncharacterized protein</fullName>
    </submittedName>
</protein>
<gene>
    <name evidence="2" type="ORF">R1sor_017395</name>
</gene>
<feature type="compositionally biased region" description="Basic and acidic residues" evidence="1">
    <location>
        <begin position="16"/>
        <end position="27"/>
    </location>
</feature>
<organism evidence="2 3">
    <name type="scientific">Riccia sorocarpa</name>
    <dbReference type="NCBI Taxonomy" id="122646"/>
    <lineage>
        <taxon>Eukaryota</taxon>
        <taxon>Viridiplantae</taxon>
        <taxon>Streptophyta</taxon>
        <taxon>Embryophyta</taxon>
        <taxon>Marchantiophyta</taxon>
        <taxon>Marchantiopsida</taxon>
        <taxon>Marchantiidae</taxon>
        <taxon>Marchantiales</taxon>
        <taxon>Ricciaceae</taxon>
        <taxon>Riccia</taxon>
    </lineage>
</organism>
<evidence type="ECO:0000313" key="3">
    <source>
        <dbReference type="Proteomes" id="UP001633002"/>
    </source>
</evidence>
<feature type="region of interest" description="Disordered" evidence="1">
    <location>
        <begin position="160"/>
        <end position="181"/>
    </location>
</feature>
<keyword evidence="3" id="KW-1185">Reference proteome</keyword>
<dbReference type="AlphaFoldDB" id="A0ABD3I6R3"/>
<dbReference type="Proteomes" id="UP001633002">
    <property type="component" value="Unassembled WGS sequence"/>
</dbReference>
<proteinExistence type="predicted"/>
<sequence length="181" mass="19882">MDLRPGPLLRQTIENVMRDKDEGEEKAAPPPKQPHGPKQRFSSKKEEEEDVTEPRPVRPGMFMYTVTKVMDGMYQSNAASGVTVQQLEWVSLQLESQAPPEESTTDQTAGLDAVGRKLQQKHNSIHRTCKHQSADRLVSTTITLPSIKADRLVSTTIALPSTKAQTTSLAPPSPIPTAATE</sequence>
<feature type="compositionally biased region" description="Polar residues" evidence="1">
    <location>
        <begin position="160"/>
        <end position="170"/>
    </location>
</feature>
<feature type="region of interest" description="Disordered" evidence="1">
    <location>
        <begin position="1"/>
        <end position="58"/>
    </location>
</feature>
<accession>A0ABD3I6R3</accession>
<comment type="caution">
    <text evidence="2">The sequence shown here is derived from an EMBL/GenBank/DDBJ whole genome shotgun (WGS) entry which is preliminary data.</text>
</comment>
<evidence type="ECO:0000256" key="1">
    <source>
        <dbReference type="SAM" id="MobiDB-lite"/>
    </source>
</evidence>
<evidence type="ECO:0000313" key="2">
    <source>
        <dbReference type="EMBL" id="KAL3699373.1"/>
    </source>
</evidence>
<dbReference type="EMBL" id="JBJQOH010000001">
    <property type="protein sequence ID" value="KAL3699373.1"/>
    <property type="molecule type" value="Genomic_DNA"/>
</dbReference>
<dbReference type="PANTHER" id="PTHR37262">
    <property type="entry name" value="PROTEIN PEP-RELATED DEVELOPMENT ARRESTED 1, CHLOROPLASTIC"/>
    <property type="match status" value="1"/>
</dbReference>
<dbReference type="InterPro" id="IPR038961">
    <property type="entry name" value="PRDA1"/>
</dbReference>
<name>A0ABD3I6R3_9MARC</name>
<reference evidence="2 3" key="1">
    <citation type="submission" date="2024-09" db="EMBL/GenBank/DDBJ databases">
        <title>Chromosome-scale assembly of Riccia sorocarpa.</title>
        <authorList>
            <person name="Paukszto L."/>
        </authorList>
    </citation>
    <scope>NUCLEOTIDE SEQUENCE [LARGE SCALE GENOMIC DNA]</scope>
    <source>
        <strain evidence="2">LP-2024</strain>
        <tissue evidence="2">Aerial parts of the thallus</tissue>
    </source>
</reference>
<dbReference type="PANTHER" id="PTHR37262:SF1">
    <property type="entry name" value="PROTEIN PEP-RELATED DEVELOPMENT ARRESTED 1, CHLOROPLASTIC"/>
    <property type="match status" value="1"/>
</dbReference>